<feature type="region of interest" description="Disordered" evidence="5">
    <location>
        <begin position="414"/>
        <end position="587"/>
    </location>
</feature>
<evidence type="ECO:0000256" key="6">
    <source>
        <dbReference type="SAM" id="Phobius"/>
    </source>
</evidence>
<feature type="compositionally biased region" description="Polar residues" evidence="5">
    <location>
        <begin position="460"/>
        <end position="497"/>
    </location>
</feature>
<keyword evidence="3 6" id="KW-1133">Transmembrane helix</keyword>
<dbReference type="PANTHER" id="PTHR15549">
    <property type="entry name" value="PAIRED IMMUNOGLOBULIN-LIKE TYPE 2 RECEPTOR"/>
    <property type="match status" value="1"/>
</dbReference>
<dbReference type="Proteomes" id="UP000092730">
    <property type="component" value="Chromosome 1"/>
</dbReference>
<dbReference type="GO" id="GO:0071944">
    <property type="term" value="C:cell periphery"/>
    <property type="evidence" value="ECO:0007669"/>
    <property type="project" value="UniProtKB-ARBA"/>
</dbReference>
<feature type="signal peptide" evidence="7">
    <location>
        <begin position="1"/>
        <end position="25"/>
    </location>
</feature>
<organism evidence="8 9">
    <name type="scientific">Kwoniella bestiolae CBS 10118</name>
    <dbReference type="NCBI Taxonomy" id="1296100"/>
    <lineage>
        <taxon>Eukaryota</taxon>
        <taxon>Fungi</taxon>
        <taxon>Dikarya</taxon>
        <taxon>Basidiomycota</taxon>
        <taxon>Agaricomycotina</taxon>
        <taxon>Tremellomycetes</taxon>
        <taxon>Tremellales</taxon>
        <taxon>Cryptococcaceae</taxon>
        <taxon>Kwoniella</taxon>
    </lineage>
</organism>
<keyword evidence="4 6" id="KW-0472">Membrane</keyword>
<evidence type="ECO:0000256" key="3">
    <source>
        <dbReference type="ARBA" id="ARBA00022989"/>
    </source>
</evidence>
<feature type="compositionally biased region" description="Low complexity" evidence="5">
    <location>
        <begin position="511"/>
        <end position="534"/>
    </location>
</feature>
<reference evidence="8" key="2">
    <citation type="submission" date="2024-02" db="EMBL/GenBank/DDBJ databases">
        <title>Comparative genomics of Cryptococcus and Kwoniella reveals pathogenesis evolution and contrasting modes of karyotype evolution via chromosome fusion or intercentromeric recombination.</title>
        <authorList>
            <person name="Coelho M.A."/>
            <person name="David-Palma M."/>
            <person name="Shea T."/>
            <person name="Bowers K."/>
            <person name="McGinley-Smith S."/>
            <person name="Mohammad A.W."/>
            <person name="Gnirke A."/>
            <person name="Yurkov A.M."/>
            <person name="Nowrousian M."/>
            <person name="Sun S."/>
            <person name="Cuomo C.A."/>
            <person name="Heitman J."/>
        </authorList>
    </citation>
    <scope>NUCLEOTIDE SEQUENCE</scope>
    <source>
        <strain evidence="8">CBS 10118</strain>
    </source>
</reference>
<dbReference type="AlphaFoldDB" id="A0AAJ8K1M4"/>
<keyword evidence="7" id="KW-0732">Signal</keyword>
<dbReference type="KEGG" id="kbi:30209050"/>
<keyword evidence="2 6" id="KW-0812">Transmembrane</keyword>
<comment type="subcellular location">
    <subcellularLocation>
        <location evidence="1">Membrane</location>
        <topology evidence="1">Single-pass membrane protein</topology>
    </subcellularLocation>
</comment>
<feature type="region of interest" description="Disordered" evidence="5">
    <location>
        <begin position="342"/>
        <end position="395"/>
    </location>
</feature>
<dbReference type="GO" id="GO:0016020">
    <property type="term" value="C:membrane"/>
    <property type="evidence" value="ECO:0007669"/>
    <property type="project" value="UniProtKB-SubCell"/>
</dbReference>
<evidence type="ECO:0000256" key="2">
    <source>
        <dbReference type="ARBA" id="ARBA00022692"/>
    </source>
</evidence>
<feature type="transmembrane region" description="Helical" evidence="6">
    <location>
        <begin position="273"/>
        <end position="297"/>
    </location>
</feature>
<feature type="compositionally biased region" description="Acidic residues" evidence="5">
    <location>
        <begin position="564"/>
        <end position="573"/>
    </location>
</feature>
<evidence type="ECO:0000256" key="5">
    <source>
        <dbReference type="SAM" id="MobiDB-lite"/>
    </source>
</evidence>
<sequence>MTSPFLSIPLFFFCVIATCLRQVVGFTFNVETDGDPIGCGQVTVSWKGGESPFQLVVIPVDDFPTTRTLPDSSFNSNTGVGNYVWTVDYPTSTSFVVMMSDNTGTGTGGVSPLYIVQPNITACDLRYPASDFWFYMNQTDLTQCSPVNISWPSTSWTPITFVGVIPGGQAFPLVSTSKRNVTSLVWNTNIVASTQIILGAFTSGPYGNGGSTKLLTIGDSPSRDSSCINELSPSSTLASDGSEATSTGGAVVTVTAMTDGGLEQMTSGLSTGAIVGIVIVSIFIVLSCQVALFWFCCRRQIKEYFSHRKEMKSIKTVNLVRMDELESADLGSMNTVTRDSVAGQTHNHNHLRRRSVNSSSISVNERMGELALDQVTMRDTPVTSRDDRPHDMDRVGYGSTAKIRASVHPTVLAISPFADPPDRDHSQSQIQDTSSVFGRRGSTQSSLPDGDEGAGDYNVQDRSSSNNFEVPTTQTRQGGSNPTHTSSTNRPLLSKSQIADLIASNPDSHINSPTSDTSSPTTHTSTSTRLLNSRRNNDARTRQSRTRILRMHEDAGRIDTPPPAEEDEEEVEELPPVYDDAWSRNRP</sequence>
<protein>
    <submittedName>
        <fullName evidence="8">Uncharacterized protein</fullName>
    </submittedName>
</protein>
<dbReference type="GeneID" id="30209050"/>
<dbReference type="RefSeq" id="XP_019048030.2">
    <property type="nucleotide sequence ID" value="XM_019191282.2"/>
</dbReference>
<evidence type="ECO:0000313" key="9">
    <source>
        <dbReference type="Proteomes" id="UP000092730"/>
    </source>
</evidence>
<dbReference type="InterPro" id="IPR051694">
    <property type="entry name" value="Immunoregulatory_rcpt-like"/>
</dbReference>
<evidence type="ECO:0000256" key="4">
    <source>
        <dbReference type="ARBA" id="ARBA00023136"/>
    </source>
</evidence>
<feature type="chain" id="PRO_5042497756" evidence="7">
    <location>
        <begin position="26"/>
        <end position="587"/>
    </location>
</feature>
<reference evidence="8" key="1">
    <citation type="submission" date="2013-07" db="EMBL/GenBank/DDBJ databases">
        <authorList>
            <consortium name="The Broad Institute Genome Sequencing Platform"/>
            <person name="Cuomo C."/>
            <person name="Litvintseva A."/>
            <person name="Chen Y."/>
            <person name="Heitman J."/>
            <person name="Sun S."/>
            <person name="Springer D."/>
            <person name="Dromer F."/>
            <person name="Young S.K."/>
            <person name="Zeng Q."/>
            <person name="Gargeya S."/>
            <person name="Fitzgerald M."/>
            <person name="Abouelleil A."/>
            <person name="Alvarado L."/>
            <person name="Berlin A.M."/>
            <person name="Chapman S.B."/>
            <person name="Dewar J."/>
            <person name="Goldberg J."/>
            <person name="Griggs A."/>
            <person name="Gujja S."/>
            <person name="Hansen M."/>
            <person name="Howarth C."/>
            <person name="Imamovic A."/>
            <person name="Larimer J."/>
            <person name="McCowan C."/>
            <person name="Murphy C."/>
            <person name="Pearson M."/>
            <person name="Priest M."/>
            <person name="Roberts A."/>
            <person name="Saif S."/>
            <person name="Shea T."/>
            <person name="Sykes S."/>
            <person name="Wortman J."/>
            <person name="Nusbaum C."/>
            <person name="Birren B."/>
        </authorList>
    </citation>
    <scope>NUCLEOTIDE SEQUENCE</scope>
    <source>
        <strain evidence="8">CBS 10118</strain>
    </source>
</reference>
<keyword evidence="9" id="KW-1185">Reference proteome</keyword>
<accession>A0AAJ8K1M4</accession>
<evidence type="ECO:0000256" key="7">
    <source>
        <dbReference type="SAM" id="SignalP"/>
    </source>
</evidence>
<evidence type="ECO:0000313" key="8">
    <source>
        <dbReference type="EMBL" id="WVW79310.1"/>
    </source>
</evidence>
<feature type="compositionally biased region" description="Basic and acidic residues" evidence="5">
    <location>
        <begin position="384"/>
        <end position="394"/>
    </location>
</feature>
<evidence type="ECO:0000256" key="1">
    <source>
        <dbReference type="ARBA" id="ARBA00004167"/>
    </source>
</evidence>
<dbReference type="EMBL" id="CP144541">
    <property type="protein sequence ID" value="WVW79310.1"/>
    <property type="molecule type" value="Genomic_DNA"/>
</dbReference>
<proteinExistence type="predicted"/>
<feature type="compositionally biased region" description="Polar residues" evidence="5">
    <location>
        <begin position="427"/>
        <end position="447"/>
    </location>
</feature>
<gene>
    <name evidence="8" type="ORF">I302_101277</name>
</gene>
<feature type="compositionally biased region" description="Low complexity" evidence="5">
    <location>
        <begin position="356"/>
        <end position="365"/>
    </location>
</feature>
<name>A0AAJ8K1M4_9TREE</name>